<reference evidence="9" key="1">
    <citation type="journal article" date="2019" name="Int. J. Syst. Evol. Microbiol.">
        <title>The Global Catalogue of Microorganisms (GCM) 10K type strain sequencing project: providing services to taxonomists for standard genome sequencing and annotation.</title>
        <authorList>
            <consortium name="The Broad Institute Genomics Platform"/>
            <consortium name="The Broad Institute Genome Sequencing Center for Infectious Disease"/>
            <person name="Wu L."/>
            <person name="Ma J."/>
        </authorList>
    </citation>
    <scope>NUCLEOTIDE SEQUENCE [LARGE SCALE GENOMIC DNA]</scope>
    <source>
        <strain evidence="9">JCM 15614</strain>
    </source>
</reference>
<accession>A0ABP6PNQ6</accession>
<keyword evidence="9" id="KW-1185">Reference proteome</keyword>
<dbReference type="RefSeq" id="WP_344691349.1">
    <property type="nucleotide sequence ID" value="NZ_BAAAVV010000020.1"/>
</dbReference>
<sequence length="131" mass="13984">MIYLDSSALLKLVRAEEYTAALRAWLRDRRDALLISSALARVEVLRACRRIDARLLDTGRAVVGALHLVPVDDAVLGAAADLPGSDLRSLDALHLASALRIGPDLEAFVAYDERLLGAAEAAGLLVSRPGT</sequence>
<organism evidence="8 9">
    <name type="scientific">Blastococcus jejuensis</name>
    <dbReference type="NCBI Taxonomy" id="351224"/>
    <lineage>
        <taxon>Bacteria</taxon>
        <taxon>Bacillati</taxon>
        <taxon>Actinomycetota</taxon>
        <taxon>Actinomycetes</taxon>
        <taxon>Geodermatophilales</taxon>
        <taxon>Geodermatophilaceae</taxon>
        <taxon>Blastococcus</taxon>
    </lineage>
</organism>
<comment type="caution">
    <text evidence="8">The sequence shown here is derived from an EMBL/GenBank/DDBJ whole genome shotgun (WGS) entry which is preliminary data.</text>
</comment>
<keyword evidence="1 6" id="KW-1277">Toxin-antitoxin system</keyword>
<protein>
    <recommendedName>
        <fullName evidence="6">Ribonuclease VapC</fullName>
        <shortName evidence="6">RNase VapC</shortName>
        <ecNumber evidence="6">3.1.-.-</ecNumber>
    </recommendedName>
    <alternativeName>
        <fullName evidence="6">Toxin VapC</fullName>
    </alternativeName>
</protein>
<dbReference type="InterPro" id="IPR002716">
    <property type="entry name" value="PIN_dom"/>
</dbReference>
<evidence type="ECO:0000313" key="8">
    <source>
        <dbReference type="EMBL" id="GAA3184731.1"/>
    </source>
</evidence>
<evidence type="ECO:0000256" key="4">
    <source>
        <dbReference type="ARBA" id="ARBA00022801"/>
    </source>
</evidence>
<proteinExistence type="inferred from homology"/>
<keyword evidence="5 6" id="KW-0460">Magnesium</keyword>
<evidence type="ECO:0000256" key="6">
    <source>
        <dbReference type="HAMAP-Rule" id="MF_00265"/>
    </source>
</evidence>
<feature type="binding site" evidence="6">
    <location>
        <position position="5"/>
    </location>
    <ligand>
        <name>Mg(2+)</name>
        <dbReference type="ChEBI" id="CHEBI:18420"/>
    </ligand>
</feature>
<evidence type="ECO:0000256" key="1">
    <source>
        <dbReference type="ARBA" id="ARBA00022649"/>
    </source>
</evidence>
<keyword evidence="4 6" id="KW-0378">Hydrolase</keyword>
<evidence type="ECO:0000259" key="7">
    <source>
        <dbReference type="Pfam" id="PF01850"/>
    </source>
</evidence>
<dbReference type="InterPro" id="IPR029060">
    <property type="entry name" value="PIN-like_dom_sf"/>
</dbReference>
<feature type="domain" description="PIN" evidence="7">
    <location>
        <begin position="2"/>
        <end position="115"/>
    </location>
</feature>
<dbReference type="CDD" id="cd09874">
    <property type="entry name" value="PIN_MT3492-like"/>
    <property type="match status" value="1"/>
</dbReference>
<dbReference type="SUPFAM" id="SSF88723">
    <property type="entry name" value="PIN domain-like"/>
    <property type="match status" value="1"/>
</dbReference>
<dbReference type="Gene3D" id="3.40.50.1010">
    <property type="entry name" value="5'-nuclease"/>
    <property type="match status" value="1"/>
</dbReference>
<comment type="function">
    <text evidence="6">Toxic component of a toxin-antitoxin (TA) system. An RNase.</text>
</comment>
<dbReference type="EC" id="3.1.-.-" evidence="6"/>
<keyword evidence="3 6" id="KW-0479">Metal-binding</keyword>
<evidence type="ECO:0000313" key="9">
    <source>
        <dbReference type="Proteomes" id="UP001499924"/>
    </source>
</evidence>
<dbReference type="InterPro" id="IPR022907">
    <property type="entry name" value="VapC_family"/>
</dbReference>
<gene>
    <name evidence="6" type="primary">vapC</name>
    <name evidence="8" type="ORF">GCM10010531_43670</name>
</gene>
<keyword evidence="6" id="KW-0800">Toxin</keyword>
<feature type="binding site" evidence="6">
    <location>
        <position position="91"/>
    </location>
    <ligand>
        <name>Mg(2+)</name>
        <dbReference type="ChEBI" id="CHEBI:18420"/>
    </ligand>
</feature>
<comment type="cofactor">
    <cofactor evidence="6">
        <name>Mg(2+)</name>
        <dbReference type="ChEBI" id="CHEBI:18420"/>
    </cofactor>
</comment>
<dbReference type="HAMAP" id="MF_00265">
    <property type="entry name" value="VapC_Nob1"/>
    <property type="match status" value="1"/>
</dbReference>
<dbReference type="Proteomes" id="UP001499924">
    <property type="component" value="Unassembled WGS sequence"/>
</dbReference>
<evidence type="ECO:0000256" key="5">
    <source>
        <dbReference type="ARBA" id="ARBA00022842"/>
    </source>
</evidence>
<evidence type="ECO:0000256" key="3">
    <source>
        <dbReference type="ARBA" id="ARBA00022723"/>
    </source>
</evidence>
<comment type="similarity">
    <text evidence="6">Belongs to the PINc/VapC protein family.</text>
</comment>
<dbReference type="EMBL" id="BAAAVV010000020">
    <property type="protein sequence ID" value="GAA3184731.1"/>
    <property type="molecule type" value="Genomic_DNA"/>
</dbReference>
<keyword evidence="2 6" id="KW-0540">Nuclease</keyword>
<name>A0ABP6PNQ6_9ACTN</name>
<evidence type="ECO:0000256" key="2">
    <source>
        <dbReference type="ARBA" id="ARBA00022722"/>
    </source>
</evidence>
<dbReference type="Pfam" id="PF01850">
    <property type="entry name" value="PIN"/>
    <property type="match status" value="1"/>
</dbReference>